<sequence length="240" mass="27809">MMNDLRTILQAYYEAHPATITLQKNGHSHELILPMAWNDFTSLNLDPIQTAQAFTAYYQNKAHTAWRYLSKPNYWMHKHASYVYTNDSHTESWSTFEEYKSLISLLYLAVIDKDTPCIDDYTLETRLEHFIDELAHIGRAHNWDQSRYNQNNHLEQYDDLEGDRPSCYSGIKRRLFQAVLGHPLLKLVTGEVIKAEINEFLVAHFKKAINSSNGDVIKEAWDKSIDGEVLSAKDTNNTKP</sequence>
<evidence type="ECO:0000313" key="4">
    <source>
        <dbReference type="Proteomes" id="UP000255316"/>
    </source>
</evidence>
<dbReference type="Proteomes" id="UP000054854">
    <property type="component" value="Unassembled WGS sequence"/>
</dbReference>
<reference evidence="2 4" key="2">
    <citation type="submission" date="2018-06" db="EMBL/GenBank/DDBJ databases">
        <authorList>
            <consortium name="Pathogen Informatics"/>
            <person name="Doyle S."/>
        </authorList>
    </citation>
    <scope>NUCLEOTIDE SEQUENCE [LARGE SCALE GENOMIC DNA]</scope>
    <source>
        <strain evidence="2 4">NCTC12438</strain>
    </source>
</reference>
<accession>A0A378ILH0</accession>
<dbReference type="EMBL" id="UGNX01000001">
    <property type="protein sequence ID" value="STX35989.1"/>
    <property type="molecule type" value="Genomic_DNA"/>
</dbReference>
<dbReference type="Proteomes" id="UP000255316">
    <property type="component" value="Unassembled WGS sequence"/>
</dbReference>
<evidence type="ECO:0000313" key="3">
    <source>
        <dbReference type="Proteomes" id="UP000054854"/>
    </source>
</evidence>
<reference evidence="1 3" key="1">
    <citation type="submission" date="2015-11" db="EMBL/GenBank/DDBJ databases">
        <title>Genomic analysis of 38 Legionella species identifies large and diverse effector repertoires.</title>
        <authorList>
            <person name="Burstein D."/>
            <person name="Amaro F."/>
            <person name="Zusman T."/>
            <person name="Lifshitz Z."/>
            <person name="Cohen O."/>
            <person name="Gilbert J.A."/>
            <person name="Pupko T."/>
            <person name="Shuman H.A."/>
            <person name="Segal G."/>
        </authorList>
    </citation>
    <scope>NUCLEOTIDE SEQUENCE [LARGE SCALE GENOMIC DNA]</scope>
    <source>
        <strain evidence="1 3">CDC#72-OH-14</strain>
    </source>
</reference>
<organism evidence="2 4">
    <name type="scientific">Legionella cincinnatiensis</name>
    <dbReference type="NCBI Taxonomy" id="28085"/>
    <lineage>
        <taxon>Bacteria</taxon>
        <taxon>Pseudomonadati</taxon>
        <taxon>Pseudomonadota</taxon>
        <taxon>Gammaproteobacteria</taxon>
        <taxon>Legionellales</taxon>
        <taxon>Legionellaceae</taxon>
        <taxon>Legionella</taxon>
    </lineage>
</organism>
<keyword evidence="3" id="KW-1185">Reference proteome</keyword>
<proteinExistence type="predicted"/>
<name>A0A378ILH0_9GAMM</name>
<dbReference type="EMBL" id="LNXX01000014">
    <property type="protein sequence ID" value="KTC88522.1"/>
    <property type="molecule type" value="Genomic_DNA"/>
</dbReference>
<protein>
    <submittedName>
        <fullName evidence="2">Ankyrin repeat protein</fullName>
    </submittedName>
</protein>
<dbReference type="AlphaFoldDB" id="A0A378ILH0"/>
<gene>
    <name evidence="1" type="ORF">Lcin_1399</name>
    <name evidence="2" type="ORF">NCTC12438_02619</name>
</gene>
<evidence type="ECO:0000313" key="2">
    <source>
        <dbReference type="EMBL" id="STX35989.1"/>
    </source>
</evidence>
<evidence type="ECO:0000313" key="1">
    <source>
        <dbReference type="EMBL" id="KTC88522.1"/>
    </source>
</evidence>